<name>A0A4R7I0L1_9ACTN</name>
<reference evidence="2 3" key="1">
    <citation type="submission" date="2019-03" db="EMBL/GenBank/DDBJ databases">
        <title>Sequencing the genomes of 1000 actinobacteria strains.</title>
        <authorList>
            <person name="Klenk H.-P."/>
        </authorList>
    </citation>
    <scope>NUCLEOTIDE SEQUENCE [LARGE SCALE GENOMIC DNA]</scope>
    <source>
        <strain evidence="2 3">DSM 18936</strain>
    </source>
</reference>
<accession>A0A4R7I0L1</accession>
<feature type="region of interest" description="Disordered" evidence="1">
    <location>
        <begin position="23"/>
        <end position="84"/>
    </location>
</feature>
<feature type="compositionally biased region" description="Acidic residues" evidence="1">
    <location>
        <begin position="60"/>
        <end position="69"/>
    </location>
</feature>
<dbReference type="PROSITE" id="PS51257">
    <property type="entry name" value="PROKAR_LIPOPROTEIN"/>
    <property type="match status" value="1"/>
</dbReference>
<keyword evidence="3" id="KW-1185">Reference proteome</keyword>
<evidence type="ECO:0000313" key="2">
    <source>
        <dbReference type="EMBL" id="TDT16971.1"/>
    </source>
</evidence>
<proteinExistence type="predicted"/>
<dbReference type="Proteomes" id="UP000294558">
    <property type="component" value="Unassembled WGS sequence"/>
</dbReference>
<protein>
    <submittedName>
        <fullName evidence="2">Uncharacterized protein</fullName>
    </submittedName>
</protein>
<evidence type="ECO:0000256" key="1">
    <source>
        <dbReference type="SAM" id="MobiDB-lite"/>
    </source>
</evidence>
<dbReference type="RefSeq" id="WP_133869295.1">
    <property type="nucleotide sequence ID" value="NZ_SOAU01000001.1"/>
</dbReference>
<dbReference type="OrthoDB" id="9913112at2"/>
<sequence>MTARSRIAPLVVVVATLAACSSGDGTDLAEVDTDPAQTTVETLGEASTDDETVAEPAVGDPDDSGDAEPDATAGADVTVPPDSVAVDDTGVPGLDADDAFCRSWSRFGGSFQVVAVNAAFGGSDDLRLATLEVVASPTTTSAYADLSLEWPDELADEADAALDGVYGPFARRLAQARTALVDAGATQADLDAIDEAWVLALATRRPDDPEVVIDLPEPLWLLIDEAAPAYLDEVGPWATDESLVTDVEIPLTDLYLSDNCPDQGVLAGQEVTETP</sequence>
<dbReference type="EMBL" id="SOAU01000001">
    <property type="protein sequence ID" value="TDT16971.1"/>
    <property type="molecule type" value="Genomic_DNA"/>
</dbReference>
<comment type="caution">
    <text evidence="2">The sequence shown here is derived from an EMBL/GenBank/DDBJ whole genome shotgun (WGS) entry which is preliminary data.</text>
</comment>
<dbReference type="AlphaFoldDB" id="A0A4R7I0L1"/>
<organism evidence="2 3">
    <name type="scientific">Ilumatobacter fluminis</name>
    <dbReference type="NCBI Taxonomy" id="467091"/>
    <lineage>
        <taxon>Bacteria</taxon>
        <taxon>Bacillati</taxon>
        <taxon>Actinomycetota</taxon>
        <taxon>Acidimicrobiia</taxon>
        <taxon>Acidimicrobiales</taxon>
        <taxon>Ilumatobacteraceae</taxon>
        <taxon>Ilumatobacter</taxon>
    </lineage>
</organism>
<evidence type="ECO:0000313" key="3">
    <source>
        <dbReference type="Proteomes" id="UP000294558"/>
    </source>
</evidence>
<gene>
    <name evidence="2" type="ORF">BDK89_2572</name>
</gene>